<reference evidence="1" key="1">
    <citation type="submission" date="2020-07" db="EMBL/GenBank/DDBJ databases">
        <title>Huge and variable diversity of episymbiotic CPR bacteria and DPANN archaea in groundwater ecosystems.</title>
        <authorList>
            <person name="He C.Y."/>
            <person name="Keren R."/>
            <person name="Whittaker M."/>
            <person name="Farag I.F."/>
            <person name="Doudna J."/>
            <person name="Cate J.H.D."/>
            <person name="Banfield J.F."/>
        </authorList>
    </citation>
    <scope>NUCLEOTIDE SEQUENCE</scope>
    <source>
        <strain evidence="1">NC_groundwater_1296_Ag_S-0.2um_52_80</strain>
    </source>
</reference>
<evidence type="ECO:0000313" key="1">
    <source>
        <dbReference type="EMBL" id="MBI4209999.1"/>
    </source>
</evidence>
<dbReference type="EMBL" id="JACQPB010000005">
    <property type="protein sequence ID" value="MBI4209999.1"/>
    <property type="molecule type" value="Genomic_DNA"/>
</dbReference>
<proteinExistence type="predicted"/>
<evidence type="ECO:0000313" key="2">
    <source>
        <dbReference type="Proteomes" id="UP000732298"/>
    </source>
</evidence>
<protein>
    <submittedName>
        <fullName evidence="1">Uncharacterized protein</fullName>
    </submittedName>
</protein>
<name>A0A8T3YP81_9ARCH</name>
<accession>A0A8T3YP81</accession>
<sequence length="1147" mass="122888">MADGRMLLLLAIVLVSVILLSPSALAGKHCWYNETISQTSISVNFTGKHLALQGRVVDGAQRETYLVKTGESMNLADISTFVANCVDGARSNFINAVRLMEVMPDGSRIETGINNKLTYDGAACEGGNNIKGSAKETNAFKFGVSRAYTFEAQYASSLSSLDPKWKPIKKFDVIVAPGNIDVNIVAVPTVGVRSSVYASDAQAESEAMWKISNVGEVDVNVQGISAVRCEGLISGCGFLLPTEDKPIAFPHRILPGQSLYFREKFTAKKPGISPSKGLLAVDVLYSDPYGFETVTYTTKQVPIEHEVSFSVASSMVYPYRTQKKPFELDGGTTYYVQTCTDSPQYELNGPGGNLLFGASIYDEQGAPVTLTNVFDNSTRFGNTNFHQVSNCAPQPGSASYQAQVAELKHMNEGSSDPNSLQFQGAGMGKFTTPNFAGKRTYSYVIEGLVGLKGHYKSDFMHIADKFDNGTQLLVDENIFVRDSLGAGVGQEIKFSAPTSKVSAKLTAFEGTKSLGQYKPSIELSELGSYPVYLLTNSSIDGKGQQAGHAYSFSDSDTAIFIDPQYGDVYARTSSVGTQNMAPPSTDVNIAWLGTEKYMFYVNAGPVGLCRDMQGNAFQDATGKAMAVAGNAASPHVKYDWAPSRILPNECDNGNINYTVCDSAQFAMELLRKLNIINELNKAGNYQGSVQASGRFQAYLMKDGFSTDFQGDLDAYLKNRFFSSDLGYASGTSPWAKYFSDTARLTFSSGDDRANTPEAQKAGRGVHEAGLYNVDILIEYDKSSPFKFFDESGNPLAKINVSIGKAGSLPPNLLYSLPIDAELGLLANAGGMERQGYGVGFTGTPIPVSRSGNAQDYVMSQKITDGSTPVAFLDVSFVNNMADATKTSAAQMLLITPDSSGQGVPKYKLKFSGGYPVPLIIKAEPSGSSLSASYSVSENKQAINAGAYLARLSEISYYATGVAENCTDTQTKAKLPLVIGTDRQASAYSSEPSCRLGNSSPDTYKVYGFNRDITNMPDKGANAYFGTVLYPVHSTEATITNACASQGRLYVATLSNDGSVSGYKELAPGSSTHEFDRPQAGPQTLADAIAGISSGSTCIAYGTMTAGASILPDNVGIWWNEGRFAKQLRDKLAGQPAGLPVNACFREA</sequence>
<gene>
    <name evidence="1" type="ORF">HY544_00635</name>
</gene>
<comment type="caution">
    <text evidence="1">The sequence shown here is derived from an EMBL/GenBank/DDBJ whole genome shotgun (WGS) entry which is preliminary data.</text>
</comment>
<dbReference type="AlphaFoldDB" id="A0A8T3YP81"/>
<organism evidence="1 2">
    <name type="scientific">Candidatus Iainarchaeum sp</name>
    <dbReference type="NCBI Taxonomy" id="3101447"/>
    <lineage>
        <taxon>Archaea</taxon>
        <taxon>Candidatus Iainarchaeota</taxon>
        <taxon>Candidatus Iainarchaeia</taxon>
        <taxon>Candidatus Iainarchaeales</taxon>
        <taxon>Candidatus Iainarchaeaceae</taxon>
        <taxon>Candidatus Iainarchaeum</taxon>
    </lineage>
</organism>
<dbReference type="Proteomes" id="UP000732298">
    <property type="component" value="Unassembled WGS sequence"/>
</dbReference>